<keyword evidence="1" id="KW-1133">Transmembrane helix</keyword>
<reference evidence="4" key="3">
    <citation type="journal article" date="2012" name="PLoS Pathog.">
        <title>Comparative genomics of the apicomplexan parasites Toxoplasma gondii and Neospora caninum: Coccidia differing in host range and transmission strategy.</title>
        <authorList>
            <person name="Reid A.J."/>
            <person name="Vermont S.J."/>
            <person name="Cotton J.A."/>
            <person name="Harris D."/>
            <person name="Hill-Cawthorne G.A."/>
            <person name="Konen-Waisman S."/>
            <person name="Latham S.M."/>
            <person name="Mourier T."/>
            <person name="Norton R."/>
            <person name="Quail M.A."/>
            <person name="Sanders M."/>
            <person name="Shanmugam D."/>
            <person name="Sohal A."/>
            <person name="Wasmuth J.D."/>
            <person name="Brunk B."/>
            <person name="Grigg M.E."/>
            <person name="Howard J.C."/>
            <person name="Parkinson J."/>
            <person name="Roos D.S."/>
            <person name="Trees A.J."/>
            <person name="Berriman M."/>
            <person name="Pain A."/>
            <person name="Wastling J.M."/>
        </authorList>
    </citation>
    <scope>NUCLEOTIDE SEQUENCE [LARGE SCALE GENOMIC DNA]</scope>
    <source>
        <strain evidence="4">Liverpool</strain>
    </source>
</reference>
<organism evidence="2 4">
    <name type="scientific">Neospora caninum (strain Liverpool)</name>
    <dbReference type="NCBI Taxonomy" id="572307"/>
    <lineage>
        <taxon>Eukaryota</taxon>
        <taxon>Sar</taxon>
        <taxon>Alveolata</taxon>
        <taxon>Apicomplexa</taxon>
        <taxon>Conoidasida</taxon>
        <taxon>Coccidia</taxon>
        <taxon>Eucoccidiorida</taxon>
        <taxon>Eimeriorina</taxon>
        <taxon>Sarcocystidae</taxon>
        <taxon>Neospora</taxon>
    </lineage>
</organism>
<dbReference type="OrthoDB" id="448407at2759"/>
<feature type="transmembrane region" description="Helical" evidence="1">
    <location>
        <begin position="32"/>
        <end position="54"/>
    </location>
</feature>
<dbReference type="VEuPathDB" id="ToxoDB:NCLIV_027440"/>
<dbReference type="GeneID" id="13442985"/>
<keyword evidence="1" id="KW-0812">Transmembrane</keyword>
<name>F0VGW1_NEOCL</name>
<dbReference type="EMBL" id="FR823389">
    <property type="protein sequence ID" value="CBZ52955.1"/>
    <property type="molecule type" value="Genomic_DNA"/>
</dbReference>
<dbReference type="Proteomes" id="UP000007494">
    <property type="component" value="Chromosome VIIb"/>
</dbReference>
<feature type="transmembrane region" description="Helical" evidence="1">
    <location>
        <begin position="117"/>
        <end position="139"/>
    </location>
</feature>
<evidence type="ECO:0000313" key="2">
    <source>
        <dbReference type="EMBL" id="CBZ52955.1"/>
    </source>
</evidence>
<dbReference type="RefSeq" id="XP_003882987.1">
    <property type="nucleotide sequence ID" value="XM_003882938.1"/>
</dbReference>
<reference evidence="2" key="2">
    <citation type="submission" date="2011-03" db="EMBL/GenBank/DDBJ databases">
        <title>Comparative genomics and transcriptomics of Neospora caninum and Toxoplasma gondii.</title>
        <authorList>
            <person name="Reid A.J."/>
            <person name="Sohal A."/>
            <person name="Harris D."/>
            <person name="Quail M."/>
            <person name="Sanders M."/>
            <person name="Berriman M."/>
            <person name="Wastling J.M."/>
            <person name="Pain A."/>
        </authorList>
    </citation>
    <scope>NUCLEOTIDE SEQUENCE</scope>
    <source>
        <strain evidence="2">Liverpool</strain>
    </source>
</reference>
<dbReference type="eggNOG" id="ENOG502SA4Q">
    <property type="taxonomic scope" value="Eukaryota"/>
</dbReference>
<protein>
    <recommendedName>
        <fullName evidence="5">Transmembrane protein</fullName>
    </recommendedName>
</protein>
<accession>F0VGW1</accession>
<reference evidence="3" key="4">
    <citation type="journal article" date="2015" name="PLoS ONE">
        <title>Comprehensive Evaluation of Toxoplasma gondii VEG and Neospora caninum LIV Genomes with Tachyzoite Stage Transcriptome and Proteome Defines Novel Transcript Features.</title>
        <authorList>
            <person name="Ramaprasad A."/>
            <person name="Mourier T."/>
            <person name="Naeem R."/>
            <person name="Malas T.B."/>
            <person name="Moussa E."/>
            <person name="Panigrahi A."/>
            <person name="Vermont S.J."/>
            <person name="Otto T.D."/>
            <person name="Wastling J."/>
            <person name="Pain A."/>
        </authorList>
    </citation>
    <scope>NUCLEOTIDE SEQUENCE</scope>
    <source>
        <strain evidence="3">Liverpool</strain>
    </source>
</reference>
<dbReference type="InParanoid" id="F0VGW1"/>
<feature type="transmembrane region" description="Helical" evidence="1">
    <location>
        <begin position="145"/>
        <end position="166"/>
    </location>
</feature>
<dbReference type="AlphaFoldDB" id="F0VGW1"/>
<keyword evidence="4" id="KW-1185">Reference proteome</keyword>
<evidence type="ECO:0008006" key="5">
    <source>
        <dbReference type="Google" id="ProtNLM"/>
    </source>
</evidence>
<keyword evidence="1" id="KW-0472">Membrane</keyword>
<dbReference type="OMA" id="FILEMAY"/>
<dbReference type="EMBL" id="LN714482">
    <property type="protein sequence ID" value="CEL66940.1"/>
    <property type="molecule type" value="Genomic_DNA"/>
</dbReference>
<reference evidence="2" key="1">
    <citation type="submission" date="2011-02" db="EMBL/GenBank/DDBJ databases">
        <authorList>
            <person name="Aslett M."/>
        </authorList>
    </citation>
    <scope>NUCLEOTIDE SEQUENCE</scope>
    <source>
        <strain evidence="2">Liverpool</strain>
    </source>
</reference>
<evidence type="ECO:0000313" key="4">
    <source>
        <dbReference type="Proteomes" id="UP000007494"/>
    </source>
</evidence>
<feature type="transmembrane region" description="Helical" evidence="1">
    <location>
        <begin position="66"/>
        <end position="96"/>
    </location>
</feature>
<gene>
    <name evidence="3" type="ORF">BN1204_027440</name>
    <name evidence="2" type="ORF">NCLIV_027440</name>
</gene>
<sequence>MLQLYKNQVVTAVAKRQVEIRKLELDWYTNNYWTLSQQGALLAGFSFSLITASLPRDTSFFLESVYLLLASLALGLQMCVVVTTTLCCMWGPGLALRGPDGIRSVHTAVDNLKSEHSYVFAFFFLGLLSFYLSNLTLVWCFFEEWIAISASLLLAFFLILIFYYTISLTCKLRVADPDAVEGKIAALSAYEDIADLDETVTCAPASPEGDLRALSFLRVDEVRRFPVSAAEPAGLPGVARGTALLPEPAGAAGVRVGREAQTADLRLPEVTQATPQGFLAALDEIFEF</sequence>
<evidence type="ECO:0000313" key="3">
    <source>
        <dbReference type="EMBL" id="CEL66940.1"/>
    </source>
</evidence>
<evidence type="ECO:0000256" key="1">
    <source>
        <dbReference type="SAM" id="Phobius"/>
    </source>
</evidence>
<proteinExistence type="predicted"/>